<gene>
    <name evidence="2" type="ORF">MN116_005962</name>
</gene>
<dbReference type="InterPro" id="IPR056549">
    <property type="entry name" value="HTH_NOL4"/>
</dbReference>
<comment type="caution">
    <text evidence="2">The sequence shown here is derived from an EMBL/GenBank/DDBJ whole genome shotgun (WGS) entry which is preliminary data.</text>
</comment>
<sequence length="257" mass="29734">MPFLNNSVTLIKSVQTILKDESEYTDNDFNNLNSNILNVNSNVSGYPADCFILTETGDNPQIMKQDNKLSITERKEYSEREITYNLLLRRLVDDYLDKTITYSQQPKHILNILKCVLVRNFPELNDSFHREKLCAYLKACRRHAKRKSGEPYVRMSIRHLSCGKATSLAEEIYQREHSYLTGMISSNTESSRLVERSISIADCRKTIKNKMKNPETTMHQRPYQSHLQQTDLQATSYKISCNSDNAKNNSYFIPATI</sequence>
<dbReference type="Pfam" id="PF23079">
    <property type="entry name" value="HTH_NOL4_2nd"/>
    <property type="match status" value="1"/>
</dbReference>
<evidence type="ECO:0000313" key="2">
    <source>
        <dbReference type="EMBL" id="KAK4470405.1"/>
    </source>
</evidence>
<dbReference type="AlphaFoldDB" id="A0AAE1ZA89"/>
<proteinExistence type="predicted"/>
<name>A0AAE1ZA89_SCHME</name>
<reference evidence="2" key="1">
    <citation type="submission" date="2022-04" db="EMBL/GenBank/DDBJ databases">
        <authorList>
            <person name="Xu L."/>
            <person name="Lv Z."/>
        </authorList>
    </citation>
    <scope>NUCLEOTIDE SEQUENCE</scope>
    <source>
        <strain evidence="2">LV_2022a</strain>
    </source>
</reference>
<keyword evidence="3" id="KW-1185">Reference proteome</keyword>
<accession>A0AAE1ZA89</accession>
<protein>
    <recommendedName>
        <fullName evidence="1">Nucleolar protein 4 helical domain-containing protein</fullName>
    </recommendedName>
</protein>
<evidence type="ECO:0000259" key="1">
    <source>
        <dbReference type="Pfam" id="PF23079"/>
    </source>
</evidence>
<evidence type="ECO:0000313" key="3">
    <source>
        <dbReference type="Proteomes" id="UP001292079"/>
    </source>
</evidence>
<dbReference type="EMBL" id="JALJAT010000004">
    <property type="protein sequence ID" value="KAK4470405.1"/>
    <property type="molecule type" value="Genomic_DNA"/>
</dbReference>
<feature type="domain" description="Nucleolar protein 4 helical" evidence="1">
    <location>
        <begin position="79"/>
        <end position="168"/>
    </location>
</feature>
<dbReference type="Proteomes" id="UP001292079">
    <property type="component" value="Unassembled WGS sequence"/>
</dbReference>
<organism evidence="2 3">
    <name type="scientific">Schistosoma mekongi</name>
    <name type="common">Parasitic worm</name>
    <dbReference type="NCBI Taxonomy" id="38744"/>
    <lineage>
        <taxon>Eukaryota</taxon>
        <taxon>Metazoa</taxon>
        <taxon>Spiralia</taxon>
        <taxon>Lophotrochozoa</taxon>
        <taxon>Platyhelminthes</taxon>
        <taxon>Trematoda</taxon>
        <taxon>Digenea</taxon>
        <taxon>Strigeidida</taxon>
        <taxon>Schistosomatoidea</taxon>
        <taxon>Schistosomatidae</taxon>
        <taxon>Schistosoma</taxon>
    </lineage>
</organism>
<reference evidence="2" key="2">
    <citation type="journal article" date="2023" name="Infect Dis Poverty">
        <title>Chromosome-scale genome of the human blood fluke Schistosoma mekongi and its implications for public health.</title>
        <authorList>
            <person name="Zhou M."/>
            <person name="Xu L."/>
            <person name="Xu D."/>
            <person name="Chen W."/>
            <person name="Khan J."/>
            <person name="Hu Y."/>
            <person name="Huang H."/>
            <person name="Wei H."/>
            <person name="Zhang Y."/>
            <person name="Chusongsang P."/>
            <person name="Tanasarnprasert K."/>
            <person name="Hu X."/>
            <person name="Limpanont Y."/>
            <person name="Lv Z."/>
        </authorList>
    </citation>
    <scope>NUCLEOTIDE SEQUENCE</scope>
    <source>
        <strain evidence="2">LV_2022a</strain>
    </source>
</reference>